<proteinExistence type="predicted"/>
<name>A0A1F5XZV8_9BACT</name>
<dbReference type="AlphaFoldDB" id="A0A1F5XZV8"/>
<dbReference type="EMBL" id="MFIQ01000017">
    <property type="protein sequence ID" value="OGF93455.1"/>
    <property type="molecule type" value="Genomic_DNA"/>
</dbReference>
<comment type="caution">
    <text evidence="1">The sequence shown here is derived from an EMBL/GenBank/DDBJ whole genome shotgun (WGS) entry which is preliminary data.</text>
</comment>
<evidence type="ECO:0000313" key="1">
    <source>
        <dbReference type="EMBL" id="OGF93455.1"/>
    </source>
</evidence>
<reference evidence="1 2" key="1">
    <citation type="journal article" date="2016" name="Nat. Commun.">
        <title>Thousands of microbial genomes shed light on interconnected biogeochemical processes in an aquifer system.</title>
        <authorList>
            <person name="Anantharaman K."/>
            <person name="Brown C.T."/>
            <person name="Hug L.A."/>
            <person name="Sharon I."/>
            <person name="Castelle C.J."/>
            <person name="Probst A.J."/>
            <person name="Thomas B.C."/>
            <person name="Singh A."/>
            <person name="Wilkins M.J."/>
            <person name="Karaoz U."/>
            <person name="Brodie E.L."/>
            <person name="Williams K.H."/>
            <person name="Hubbard S.S."/>
            <person name="Banfield J.F."/>
        </authorList>
    </citation>
    <scope>NUCLEOTIDE SEQUENCE [LARGE SCALE GENOMIC DNA]</scope>
</reference>
<organism evidence="1 2">
    <name type="scientific">Candidatus Giovannonibacteria bacterium RIFCSPLOWO2_12_FULL_44_15</name>
    <dbReference type="NCBI Taxonomy" id="1798364"/>
    <lineage>
        <taxon>Bacteria</taxon>
        <taxon>Candidatus Giovannoniibacteriota</taxon>
    </lineage>
</organism>
<evidence type="ECO:0000313" key="2">
    <source>
        <dbReference type="Proteomes" id="UP000178894"/>
    </source>
</evidence>
<sequence length="125" mass="14159">MEQTYQAYETLPGTHVMIGGAYGTRGAENPESRMILNLKVVPCRSGGGDPTGPEMDISVGITIQQAAWIVQEFFGDLTCHPRENIWKTFLKRMMRKRWATMTTPVAKFPMEGSNWFEAMKYPEIP</sequence>
<gene>
    <name evidence="1" type="ORF">A3G54_04165</name>
</gene>
<dbReference type="Proteomes" id="UP000178894">
    <property type="component" value="Unassembled WGS sequence"/>
</dbReference>
<accession>A0A1F5XZV8</accession>
<protein>
    <submittedName>
        <fullName evidence="1">Uncharacterized protein</fullName>
    </submittedName>
</protein>